<gene>
    <name evidence="2" type="ORF">SAMN05444858_12620</name>
</gene>
<feature type="domain" description="IrrE N-terminal-like" evidence="1">
    <location>
        <begin position="80"/>
        <end position="177"/>
    </location>
</feature>
<dbReference type="PANTHER" id="PTHR43236">
    <property type="entry name" value="ANTITOXIN HIGA1"/>
    <property type="match status" value="1"/>
</dbReference>
<dbReference type="Gene3D" id="1.10.10.2910">
    <property type="match status" value="1"/>
</dbReference>
<dbReference type="InterPro" id="IPR010359">
    <property type="entry name" value="IrrE_HExxH"/>
</dbReference>
<evidence type="ECO:0000313" key="3">
    <source>
        <dbReference type="Proteomes" id="UP000186004"/>
    </source>
</evidence>
<keyword evidence="3" id="KW-1185">Reference proteome</keyword>
<evidence type="ECO:0000259" key="1">
    <source>
        <dbReference type="Pfam" id="PF06114"/>
    </source>
</evidence>
<dbReference type="PANTHER" id="PTHR43236:SF2">
    <property type="entry name" value="BLL0069 PROTEIN"/>
    <property type="match status" value="1"/>
</dbReference>
<name>A0A1N7EQH7_9ACTN</name>
<dbReference type="Proteomes" id="UP000186004">
    <property type="component" value="Unassembled WGS sequence"/>
</dbReference>
<reference evidence="2 3" key="1">
    <citation type="submission" date="2017-01" db="EMBL/GenBank/DDBJ databases">
        <authorList>
            <person name="Mah S.A."/>
            <person name="Swanson W.J."/>
            <person name="Moy G.W."/>
            <person name="Vacquier V.D."/>
        </authorList>
    </citation>
    <scope>NUCLEOTIDE SEQUENCE [LARGE SCALE GENOMIC DNA]</scope>
    <source>
        <strain evidence="2 3">DSM 45758</strain>
    </source>
</reference>
<dbReference type="RefSeq" id="WP_076473567.1">
    <property type="nucleotide sequence ID" value="NZ_FTNF01000026.1"/>
</dbReference>
<dbReference type="Pfam" id="PF06114">
    <property type="entry name" value="Peptidase_M78"/>
    <property type="match status" value="1"/>
</dbReference>
<dbReference type="OrthoDB" id="572608at2"/>
<dbReference type="AlphaFoldDB" id="A0A1N7EQH7"/>
<accession>A0A1N7EQH7</accession>
<organism evidence="2 3">
    <name type="scientific">Micromonospora avicenniae</name>
    <dbReference type="NCBI Taxonomy" id="1198245"/>
    <lineage>
        <taxon>Bacteria</taxon>
        <taxon>Bacillati</taxon>
        <taxon>Actinomycetota</taxon>
        <taxon>Actinomycetes</taxon>
        <taxon>Micromonosporales</taxon>
        <taxon>Micromonosporaceae</taxon>
        <taxon>Micromonospora</taxon>
    </lineage>
</organism>
<dbReference type="STRING" id="1198245.SAMN05444858_12620"/>
<proteinExistence type="predicted"/>
<evidence type="ECO:0000313" key="2">
    <source>
        <dbReference type="EMBL" id="SIR90316.1"/>
    </source>
</evidence>
<dbReference type="EMBL" id="FTNF01000026">
    <property type="protein sequence ID" value="SIR90316.1"/>
    <property type="molecule type" value="Genomic_DNA"/>
</dbReference>
<sequence>MAKRLSKAEIRRRAIDIRTTDLGLTEYDRLCPYDLAREHGVDVHPLEGLVAVGCPEESVIFFASERPDVWSAALVPAGAGQFIVENTAHLPRRRRYNIAHEMAHVLLEHEFDRVMFSAEGRRGCANPTNKDQEWEAAELGAELLLPQAAAYKAAKEHRTDEDVADIFDVSLPVARWRMNGTGARIVAQRTAAKWAKFRRGQ</sequence>
<dbReference type="InterPro" id="IPR052345">
    <property type="entry name" value="Rad_response_metalloprotease"/>
</dbReference>
<protein>
    <recommendedName>
        <fullName evidence="1">IrrE N-terminal-like domain-containing protein</fullName>
    </recommendedName>
</protein>